<keyword evidence="3" id="KW-0808">Transferase</keyword>
<organism evidence="10 11">
    <name type="scientific">Tritrichomonas musculus</name>
    <dbReference type="NCBI Taxonomy" id="1915356"/>
    <lineage>
        <taxon>Eukaryota</taxon>
        <taxon>Metamonada</taxon>
        <taxon>Parabasalia</taxon>
        <taxon>Tritrichomonadida</taxon>
        <taxon>Tritrichomonadidae</taxon>
        <taxon>Tritrichomonas</taxon>
    </lineage>
</organism>
<comment type="catalytic activity">
    <reaction evidence="8">
        <text>L-seryl-[protein] + ATP = O-phospho-L-seryl-[protein] + ADP + H(+)</text>
        <dbReference type="Rhea" id="RHEA:17989"/>
        <dbReference type="Rhea" id="RHEA-COMP:9863"/>
        <dbReference type="Rhea" id="RHEA-COMP:11604"/>
        <dbReference type="ChEBI" id="CHEBI:15378"/>
        <dbReference type="ChEBI" id="CHEBI:29999"/>
        <dbReference type="ChEBI" id="CHEBI:30616"/>
        <dbReference type="ChEBI" id="CHEBI:83421"/>
        <dbReference type="ChEBI" id="CHEBI:456216"/>
        <dbReference type="EC" id="2.7.11.1"/>
    </reaction>
</comment>
<dbReference type="PANTHER" id="PTHR22967">
    <property type="entry name" value="SERINE/THREONINE PROTEIN KINASE"/>
    <property type="match status" value="1"/>
</dbReference>
<evidence type="ECO:0000256" key="7">
    <source>
        <dbReference type="ARBA" id="ARBA00047899"/>
    </source>
</evidence>
<dbReference type="SUPFAM" id="SSF56112">
    <property type="entry name" value="Protein kinase-like (PK-like)"/>
    <property type="match status" value="1"/>
</dbReference>
<keyword evidence="5" id="KW-0418">Kinase</keyword>
<evidence type="ECO:0000256" key="6">
    <source>
        <dbReference type="ARBA" id="ARBA00022840"/>
    </source>
</evidence>
<dbReference type="InterPro" id="IPR000719">
    <property type="entry name" value="Prot_kinase_dom"/>
</dbReference>
<reference evidence="10 11" key="1">
    <citation type="submission" date="2024-04" db="EMBL/GenBank/DDBJ databases">
        <title>Tritrichomonas musculus Genome.</title>
        <authorList>
            <person name="Alves-Ferreira E."/>
            <person name="Grigg M."/>
            <person name="Lorenzi H."/>
            <person name="Galac M."/>
        </authorList>
    </citation>
    <scope>NUCLEOTIDE SEQUENCE [LARGE SCALE GENOMIC DNA]</scope>
    <source>
        <strain evidence="10 11">EAF2021</strain>
    </source>
</reference>
<keyword evidence="4" id="KW-0547">Nucleotide-binding</keyword>
<dbReference type="EC" id="2.7.11.1" evidence="1"/>
<evidence type="ECO:0000256" key="8">
    <source>
        <dbReference type="ARBA" id="ARBA00048679"/>
    </source>
</evidence>
<evidence type="ECO:0000259" key="9">
    <source>
        <dbReference type="PROSITE" id="PS50011"/>
    </source>
</evidence>
<evidence type="ECO:0000313" key="11">
    <source>
        <dbReference type="Proteomes" id="UP001470230"/>
    </source>
</evidence>
<comment type="caution">
    <text evidence="10">The sequence shown here is derived from an EMBL/GenBank/DDBJ whole genome shotgun (WGS) entry which is preliminary data.</text>
</comment>
<name>A0ABR2HGL9_9EUKA</name>
<evidence type="ECO:0000256" key="2">
    <source>
        <dbReference type="ARBA" id="ARBA00022527"/>
    </source>
</evidence>
<evidence type="ECO:0000256" key="4">
    <source>
        <dbReference type="ARBA" id="ARBA00022741"/>
    </source>
</evidence>
<keyword evidence="11" id="KW-1185">Reference proteome</keyword>
<evidence type="ECO:0000256" key="1">
    <source>
        <dbReference type="ARBA" id="ARBA00012513"/>
    </source>
</evidence>
<dbReference type="PANTHER" id="PTHR22967:SF57">
    <property type="entry name" value="AUXILIN, ISOFORM A-RELATED"/>
    <property type="match status" value="1"/>
</dbReference>
<evidence type="ECO:0000313" key="10">
    <source>
        <dbReference type="EMBL" id="KAK8846982.1"/>
    </source>
</evidence>
<protein>
    <recommendedName>
        <fullName evidence="1">non-specific serine/threonine protein kinase</fullName>
        <ecNumber evidence="1">2.7.11.1</ecNumber>
    </recommendedName>
</protein>
<sequence>MDDQNPQVRLRNIYKICLSDYQKIKKISEGGFGCVYLIKKKGTNDLYAAKSILYNGEEVNYKLMINREISIMMRIAHPTLIKFIGYSLEDFDAKKNVTILMEYFEKGSLSSYLQKARIGNADIKFDNTKR</sequence>
<keyword evidence="2" id="KW-0723">Serine/threonine-protein kinase</keyword>
<proteinExistence type="predicted"/>
<keyword evidence="6" id="KW-0067">ATP-binding</keyword>
<dbReference type="Gene3D" id="1.10.510.10">
    <property type="entry name" value="Transferase(Phosphotransferase) domain 1"/>
    <property type="match status" value="1"/>
</dbReference>
<dbReference type="Pfam" id="PF00069">
    <property type="entry name" value="Pkinase"/>
    <property type="match status" value="1"/>
</dbReference>
<dbReference type="Proteomes" id="UP001470230">
    <property type="component" value="Unassembled WGS sequence"/>
</dbReference>
<evidence type="ECO:0000256" key="3">
    <source>
        <dbReference type="ARBA" id="ARBA00022679"/>
    </source>
</evidence>
<dbReference type="EMBL" id="JAPFFF010000028">
    <property type="protein sequence ID" value="KAK8846982.1"/>
    <property type="molecule type" value="Genomic_DNA"/>
</dbReference>
<comment type="catalytic activity">
    <reaction evidence="7">
        <text>L-threonyl-[protein] + ATP = O-phospho-L-threonyl-[protein] + ADP + H(+)</text>
        <dbReference type="Rhea" id="RHEA:46608"/>
        <dbReference type="Rhea" id="RHEA-COMP:11060"/>
        <dbReference type="Rhea" id="RHEA-COMP:11605"/>
        <dbReference type="ChEBI" id="CHEBI:15378"/>
        <dbReference type="ChEBI" id="CHEBI:30013"/>
        <dbReference type="ChEBI" id="CHEBI:30616"/>
        <dbReference type="ChEBI" id="CHEBI:61977"/>
        <dbReference type="ChEBI" id="CHEBI:456216"/>
        <dbReference type="EC" id="2.7.11.1"/>
    </reaction>
</comment>
<evidence type="ECO:0000256" key="5">
    <source>
        <dbReference type="ARBA" id="ARBA00022777"/>
    </source>
</evidence>
<dbReference type="PROSITE" id="PS50011">
    <property type="entry name" value="PROTEIN_KINASE_DOM"/>
    <property type="match status" value="1"/>
</dbReference>
<gene>
    <name evidence="10" type="ORF">M9Y10_019556</name>
</gene>
<accession>A0ABR2HGL9</accession>
<feature type="domain" description="Protein kinase" evidence="9">
    <location>
        <begin position="21"/>
        <end position="130"/>
    </location>
</feature>
<dbReference type="InterPro" id="IPR011009">
    <property type="entry name" value="Kinase-like_dom_sf"/>
</dbReference>